<organism evidence="1 2">
    <name type="scientific">Caenorhabditis auriculariae</name>
    <dbReference type="NCBI Taxonomy" id="2777116"/>
    <lineage>
        <taxon>Eukaryota</taxon>
        <taxon>Metazoa</taxon>
        <taxon>Ecdysozoa</taxon>
        <taxon>Nematoda</taxon>
        <taxon>Chromadorea</taxon>
        <taxon>Rhabditida</taxon>
        <taxon>Rhabditina</taxon>
        <taxon>Rhabditomorpha</taxon>
        <taxon>Rhabditoidea</taxon>
        <taxon>Rhabditidae</taxon>
        <taxon>Peloderinae</taxon>
        <taxon>Caenorhabditis</taxon>
    </lineage>
</organism>
<comment type="caution">
    <text evidence="1">The sequence shown here is derived from an EMBL/GenBank/DDBJ whole genome shotgun (WGS) entry which is preliminary data.</text>
</comment>
<gene>
    <name evidence="1" type="ORF">CAUJ_LOCUS5731</name>
</gene>
<sequence length="196" mass="22369">MRVRRNCVGTLTRTHTHTRCRLGLGHSCTIFDDNDDDDGRRHPALCPSPLIAILISTHGDRETKEEEGKKTDKMRKHAHAGMALALTCLFSRYFEPNLLSRECINIWERHFLRTMILIFHPNKRKLSCDSLKKYPIISGRSSFPLSSETKSDPGQAGRRTVQAVISKIVYYYNKKGGMLYAPSTLDQRQKNPSIIP</sequence>
<proteinExistence type="predicted"/>
<dbReference type="AlphaFoldDB" id="A0A8S1H397"/>
<protein>
    <submittedName>
        <fullName evidence="1">Uncharacterized protein</fullName>
    </submittedName>
</protein>
<dbReference type="Proteomes" id="UP000835052">
    <property type="component" value="Unassembled WGS sequence"/>
</dbReference>
<accession>A0A8S1H397</accession>
<evidence type="ECO:0000313" key="2">
    <source>
        <dbReference type="Proteomes" id="UP000835052"/>
    </source>
</evidence>
<dbReference type="EMBL" id="CAJGYM010000012">
    <property type="protein sequence ID" value="CAD6189812.1"/>
    <property type="molecule type" value="Genomic_DNA"/>
</dbReference>
<evidence type="ECO:0000313" key="1">
    <source>
        <dbReference type="EMBL" id="CAD6189812.1"/>
    </source>
</evidence>
<name>A0A8S1H397_9PELO</name>
<reference evidence="1" key="1">
    <citation type="submission" date="2020-10" db="EMBL/GenBank/DDBJ databases">
        <authorList>
            <person name="Kikuchi T."/>
        </authorList>
    </citation>
    <scope>NUCLEOTIDE SEQUENCE</scope>
    <source>
        <strain evidence="1">NKZ352</strain>
    </source>
</reference>
<keyword evidence="2" id="KW-1185">Reference proteome</keyword>